<evidence type="ECO:0000256" key="2">
    <source>
        <dbReference type="ARBA" id="ARBA00005854"/>
    </source>
</evidence>
<dbReference type="FunFam" id="3.30.70.260:FF:000008">
    <property type="entry name" value="D-3-phosphoglycerate dehydrogenase, chloroplastic"/>
    <property type="match status" value="1"/>
</dbReference>
<dbReference type="AlphaFoldDB" id="A0A0F9PZM4"/>
<dbReference type="FunFam" id="3.30.1330.90:FF:000003">
    <property type="entry name" value="D-3-phosphoglycerate dehydrogenase"/>
    <property type="match status" value="1"/>
</dbReference>
<dbReference type="GO" id="GO:0009536">
    <property type="term" value="C:plastid"/>
    <property type="evidence" value="ECO:0007669"/>
    <property type="project" value="UniProtKB-ARBA"/>
</dbReference>
<dbReference type="InterPro" id="IPR015878">
    <property type="entry name" value="Ado_hCys_hydrolase_NAD-bd"/>
</dbReference>
<dbReference type="SMART" id="SM00997">
    <property type="entry name" value="AdoHcyase_NAD"/>
    <property type="match status" value="1"/>
</dbReference>
<dbReference type="SUPFAM" id="SSF52283">
    <property type="entry name" value="Formate/glycerate dehydrogenase catalytic domain-like"/>
    <property type="match status" value="1"/>
</dbReference>
<dbReference type="Pfam" id="PF19304">
    <property type="entry name" value="PGDH_inter"/>
    <property type="match status" value="1"/>
</dbReference>
<evidence type="ECO:0000256" key="5">
    <source>
        <dbReference type="ARBA" id="ARBA00022605"/>
    </source>
</evidence>
<dbReference type="InterPro" id="IPR029009">
    <property type="entry name" value="ASB_dom_sf"/>
</dbReference>
<accession>A0A0F9PZM4</accession>
<dbReference type="Gene3D" id="3.30.70.260">
    <property type="match status" value="1"/>
</dbReference>
<organism evidence="11">
    <name type="scientific">marine sediment metagenome</name>
    <dbReference type="NCBI Taxonomy" id="412755"/>
    <lineage>
        <taxon>unclassified sequences</taxon>
        <taxon>metagenomes</taxon>
        <taxon>ecological metagenomes</taxon>
    </lineage>
</organism>
<comment type="similarity">
    <text evidence="2">Belongs to the D-isomer specific 2-hydroxyacid dehydrogenase family.</text>
</comment>
<dbReference type="InterPro" id="IPR050857">
    <property type="entry name" value="D-2-hydroxyacid_DH"/>
</dbReference>
<evidence type="ECO:0000256" key="6">
    <source>
        <dbReference type="ARBA" id="ARBA00023002"/>
    </source>
</evidence>
<name>A0A0F9PZM4_9ZZZZ</name>
<evidence type="ECO:0000256" key="3">
    <source>
        <dbReference type="ARBA" id="ARBA00013143"/>
    </source>
</evidence>
<evidence type="ECO:0000256" key="8">
    <source>
        <dbReference type="ARBA" id="ARBA00023299"/>
    </source>
</evidence>
<evidence type="ECO:0000256" key="4">
    <source>
        <dbReference type="ARBA" id="ARBA00021582"/>
    </source>
</evidence>
<dbReference type="PROSITE" id="PS00671">
    <property type="entry name" value="D_2_HYDROXYACID_DH_3"/>
    <property type="match status" value="1"/>
</dbReference>
<feature type="domain" description="ACT" evidence="10">
    <location>
        <begin position="455"/>
        <end position="527"/>
    </location>
</feature>
<dbReference type="Pfam" id="PF00389">
    <property type="entry name" value="2-Hacid_dh"/>
    <property type="match status" value="1"/>
</dbReference>
<dbReference type="GO" id="GO:0006564">
    <property type="term" value="P:L-serine biosynthetic process"/>
    <property type="evidence" value="ECO:0007669"/>
    <property type="project" value="UniProtKB-KW"/>
</dbReference>
<keyword evidence="6" id="KW-0560">Oxidoreductase</keyword>
<dbReference type="CDD" id="cd04902">
    <property type="entry name" value="ACT_3PGDH-xct"/>
    <property type="match status" value="1"/>
</dbReference>
<comment type="catalytic activity">
    <reaction evidence="9">
        <text>(2R)-3-phosphoglycerate + NAD(+) = 3-phosphooxypyruvate + NADH + H(+)</text>
        <dbReference type="Rhea" id="RHEA:12641"/>
        <dbReference type="ChEBI" id="CHEBI:15378"/>
        <dbReference type="ChEBI" id="CHEBI:18110"/>
        <dbReference type="ChEBI" id="CHEBI:57540"/>
        <dbReference type="ChEBI" id="CHEBI:57945"/>
        <dbReference type="ChEBI" id="CHEBI:58272"/>
        <dbReference type="EC" id="1.1.1.95"/>
    </reaction>
</comment>
<dbReference type="PROSITE" id="PS00065">
    <property type="entry name" value="D_2_HYDROXYACID_DH_1"/>
    <property type="match status" value="1"/>
</dbReference>
<dbReference type="InterPro" id="IPR006139">
    <property type="entry name" value="D-isomer_2_OHA_DH_cat_dom"/>
</dbReference>
<dbReference type="InterPro" id="IPR045865">
    <property type="entry name" value="ACT-like_dom_sf"/>
</dbReference>
<comment type="pathway">
    <text evidence="1">Amino-acid biosynthesis; L-serine biosynthesis; L-serine from 3-phospho-D-glycerate: step 1/3.</text>
</comment>
<dbReference type="Gene3D" id="3.30.1330.90">
    <property type="entry name" value="D-3-phosphoglycerate dehydrogenase, domain 3"/>
    <property type="match status" value="1"/>
</dbReference>
<sequence length="527" mass="56701">MAKDKVLIKEKIAETGVKKLEKDFEVVNGVDWDDATFLKELPKFEAIIIRSATKMTSDLIEKAKNLKIIGRAGIGVDNVDLDAATKRGIIVANAPQSNIISAAEHSLALLMAAARQIPKANESLSAGKWERSKFQGIELYGKTLGVLGYGKIGSLVAQRAQAFGMKVIAYDPYISGEKAKKENVEVAKTLDDFLKVVDIITTHLPKTKETLGMIGAKEIKKMKDGVIIINAARGGIINEEALVDGVNSGKVAAAGLDVYEKEPCTDSPAFGVDNIVVTPHLGASTTEAQDKAGITIAEQVELALKGEFVQYAVNIDVAKIEDAVKPFMPLAERLGKLLYHLVEGQIDSVTVKVAGELADSDTDILTVAVLKGLFEPVAHEPVTYVNAPLIAKERGIETQVVKTEKSTDYLNLISVTAGSNSKKITVAGTLVGPKNQERFVNIYDFDIDMVPSKHMAFFRYKDVPGMIGKVGTILGENKTNIANMQVGRKKLGGEALMGINVDAELSKEILERIKTEAGIADATSITI</sequence>
<dbReference type="InterPro" id="IPR029752">
    <property type="entry name" value="D-isomer_DH_CS1"/>
</dbReference>
<dbReference type="NCBIfam" id="TIGR01327">
    <property type="entry name" value="PGDH"/>
    <property type="match status" value="1"/>
</dbReference>
<dbReference type="UniPathway" id="UPA00135">
    <property type="reaction ID" value="UER00196"/>
</dbReference>
<gene>
    <name evidence="11" type="ORF">LCGC14_1155710</name>
</gene>
<evidence type="ECO:0000256" key="7">
    <source>
        <dbReference type="ARBA" id="ARBA00023027"/>
    </source>
</evidence>
<keyword evidence="7" id="KW-0520">NAD</keyword>
<dbReference type="SUPFAM" id="SSF55021">
    <property type="entry name" value="ACT-like"/>
    <property type="match status" value="1"/>
</dbReference>
<dbReference type="PANTHER" id="PTHR42789">
    <property type="entry name" value="D-ISOMER SPECIFIC 2-HYDROXYACID DEHYDROGENASE FAMILY PROTEIN (AFU_ORTHOLOGUE AFUA_6G10090)"/>
    <property type="match status" value="1"/>
</dbReference>
<dbReference type="InterPro" id="IPR002912">
    <property type="entry name" value="ACT_dom"/>
</dbReference>
<reference evidence="11" key="1">
    <citation type="journal article" date="2015" name="Nature">
        <title>Complex archaea that bridge the gap between prokaryotes and eukaryotes.</title>
        <authorList>
            <person name="Spang A."/>
            <person name="Saw J.H."/>
            <person name="Jorgensen S.L."/>
            <person name="Zaremba-Niedzwiedzka K."/>
            <person name="Martijn J."/>
            <person name="Lind A.E."/>
            <person name="van Eijk R."/>
            <person name="Schleper C."/>
            <person name="Guy L."/>
            <person name="Ettema T.J."/>
        </authorList>
    </citation>
    <scope>NUCLEOTIDE SEQUENCE</scope>
</reference>
<dbReference type="CDD" id="cd12173">
    <property type="entry name" value="PGDH_4"/>
    <property type="match status" value="1"/>
</dbReference>
<dbReference type="InterPro" id="IPR006140">
    <property type="entry name" value="D-isomer_DH_NAD-bd"/>
</dbReference>
<dbReference type="EMBL" id="LAZR01005593">
    <property type="protein sequence ID" value="KKM98652.1"/>
    <property type="molecule type" value="Genomic_DNA"/>
</dbReference>
<evidence type="ECO:0000313" key="11">
    <source>
        <dbReference type="EMBL" id="KKM98652.1"/>
    </source>
</evidence>
<evidence type="ECO:0000256" key="9">
    <source>
        <dbReference type="ARBA" id="ARBA00048731"/>
    </source>
</evidence>
<dbReference type="Pfam" id="PF01842">
    <property type="entry name" value="ACT"/>
    <property type="match status" value="1"/>
</dbReference>
<keyword evidence="8" id="KW-0718">Serine biosynthesis</keyword>
<dbReference type="SUPFAM" id="SSF143548">
    <property type="entry name" value="Serine metabolism enzymes domain"/>
    <property type="match status" value="1"/>
</dbReference>
<protein>
    <recommendedName>
        <fullName evidence="4">D-3-phosphoglycerate dehydrogenase</fullName>
        <ecNumber evidence="3">1.1.1.95</ecNumber>
    </recommendedName>
</protein>
<comment type="caution">
    <text evidence="11">The sequence shown here is derived from an EMBL/GenBank/DDBJ whole genome shotgun (WGS) entry which is preliminary data.</text>
</comment>
<dbReference type="PROSITE" id="PS51671">
    <property type="entry name" value="ACT"/>
    <property type="match status" value="1"/>
</dbReference>
<keyword evidence="5" id="KW-0028">Amino-acid biosynthesis</keyword>
<dbReference type="InterPro" id="IPR045626">
    <property type="entry name" value="PGDH_ASB_dom"/>
</dbReference>
<dbReference type="InterPro" id="IPR006236">
    <property type="entry name" value="PGDH"/>
</dbReference>
<evidence type="ECO:0000256" key="1">
    <source>
        <dbReference type="ARBA" id="ARBA00005216"/>
    </source>
</evidence>
<dbReference type="SUPFAM" id="SSF51735">
    <property type="entry name" value="NAD(P)-binding Rossmann-fold domains"/>
    <property type="match status" value="1"/>
</dbReference>
<dbReference type="GO" id="GO:0051287">
    <property type="term" value="F:NAD binding"/>
    <property type="evidence" value="ECO:0007669"/>
    <property type="project" value="InterPro"/>
</dbReference>
<dbReference type="InterPro" id="IPR029753">
    <property type="entry name" value="D-isomer_DH_CS"/>
</dbReference>
<proteinExistence type="inferred from homology"/>
<evidence type="ECO:0000259" key="10">
    <source>
        <dbReference type="PROSITE" id="PS51671"/>
    </source>
</evidence>
<dbReference type="PANTHER" id="PTHR42789:SF1">
    <property type="entry name" value="D-ISOMER SPECIFIC 2-HYDROXYACID DEHYDROGENASE FAMILY PROTEIN (AFU_ORTHOLOGUE AFUA_6G10090)"/>
    <property type="match status" value="1"/>
</dbReference>
<dbReference type="EC" id="1.1.1.95" evidence="3"/>
<dbReference type="GO" id="GO:0004617">
    <property type="term" value="F:phosphoglycerate dehydrogenase activity"/>
    <property type="evidence" value="ECO:0007669"/>
    <property type="project" value="UniProtKB-EC"/>
</dbReference>
<dbReference type="Pfam" id="PF02826">
    <property type="entry name" value="2-Hacid_dh_C"/>
    <property type="match status" value="1"/>
</dbReference>
<dbReference type="Gene3D" id="3.40.50.720">
    <property type="entry name" value="NAD(P)-binding Rossmann-like Domain"/>
    <property type="match status" value="2"/>
</dbReference>
<dbReference type="InterPro" id="IPR036291">
    <property type="entry name" value="NAD(P)-bd_dom_sf"/>
</dbReference>
<dbReference type="FunFam" id="3.40.50.720:FF:000021">
    <property type="entry name" value="D-3-phosphoglycerate dehydrogenase"/>
    <property type="match status" value="1"/>
</dbReference>